<sequence>MQVQNRLLISFKKTILAFVNMLPIIVGMLLLTSLIITLFPEQISTSIFGNGDTLDTLLGATIGSLAVGHPLASYLLGGELLGGGISLIAVTALLITWVTVGVAQLPAESLMLGVRFALYRNAICFFAAIIIAFLTVFTLRFIEMI</sequence>
<keyword evidence="4" id="KW-1185">Reference proteome</keyword>
<dbReference type="RefSeq" id="WP_043118516.1">
    <property type="nucleotide sequence ID" value="NZ_JRAA01000003.1"/>
</dbReference>
<dbReference type="AlphaFoldDB" id="A0A0B0H2H5"/>
<evidence type="ECO:0000313" key="2">
    <source>
        <dbReference type="EMBL" id="KHF24378.1"/>
    </source>
</evidence>
<name>A0A0B0H2H5_SOVGS</name>
<accession>A0A0B0H2H5</accession>
<evidence type="ECO:0000313" key="3">
    <source>
        <dbReference type="EMBL" id="OOY35185.1"/>
    </source>
</evidence>
<proteinExistence type="predicted"/>
<dbReference type="eggNOG" id="COG0701">
    <property type="taxonomic scope" value="Bacteria"/>
</dbReference>
<keyword evidence="1" id="KW-1133">Transmembrane helix</keyword>
<evidence type="ECO:0000313" key="5">
    <source>
        <dbReference type="Proteomes" id="UP000190962"/>
    </source>
</evidence>
<keyword evidence="1" id="KW-0472">Membrane</keyword>
<reference evidence="3 5" key="2">
    <citation type="submission" date="2016-11" db="EMBL/GenBank/DDBJ databases">
        <title>Mixed transmission modes and dynamic genome evolution in an obligate animal-bacterial symbiosis.</title>
        <authorList>
            <person name="Russell S.L."/>
            <person name="Corbett-Detig R.B."/>
            <person name="Cavanaugh C.M."/>
        </authorList>
    </citation>
    <scope>NUCLEOTIDE SEQUENCE [LARGE SCALE GENOMIC DNA]</scope>
    <source>
        <strain evidence="3">MA-KB16</strain>
    </source>
</reference>
<protein>
    <recommendedName>
        <fullName evidence="6">Permease</fullName>
    </recommendedName>
</protein>
<reference evidence="2 4" key="1">
    <citation type="journal article" date="2014" name="BMC Genomics">
        <title>The genome of the intracellular bacterium of the coastal bivalve, Solemya velum: a blueprint for thriving in and out of symbiosis.</title>
        <authorList>
            <person name="Dmytrenko O."/>
            <person name="Russell S.L."/>
            <person name="Loo W.T."/>
            <person name="Fontanez K.M."/>
            <person name="Liao L."/>
            <person name="Roeselers G."/>
            <person name="Sharma R."/>
            <person name="Stewart F.J."/>
            <person name="Newton I.L."/>
            <person name="Woyke T."/>
            <person name="Wu D."/>
            <person name="Lang J.M."/>
            <person name="Eisen J.A."/>
            <person name="Cavanaugh C.M."/>
        </authorList>
    </citation>
    <scope>NUCLEOTIDE SEQUENCE [LARGE SCALE GENOMIC DNA]</scope>
    <source>
        <strain evidence="2 4">WH</strain>
    </source>
</reference>
<feature type="transmembrane region" description="Helical" evidence="1">
    <location>
        <begin position="15"/>
        <end position="36"/>
    </location>
</feature>
<feature type="transmembrane region" description="Helical" evidence="1">
    <location>
        <begin position="117"/>
        <end position="142"/>
    </location>
</feature>
<dbReference type="EMBL" id="MPNX01000007">
    <property type="protein sequence ID" value="OOY35185.1"/>
    <property type="molecule type" value="Genomic_DNA"/>
</dbReference>
<organism evidence="2 4">
    <name type="scientific">Solemya velum gill symbiont</name>
    <dbReference type="NCBI Taxonomy" id="2340"/>
    <lineage>
        <taxon>Bacteria</taxon>
        <taxon>Pseudomonadati</taxon>
        <taxon>Pseudomonadota</taxon>
        <taxon>Gammaproteobacteria</taxon>
        <taxon>sulfur-oxidizing symbionts</taxon>
    </lineage>
</organism>
<feature type="transmembrane region" description="Helical" evidence="1">
    <location>
        <begin position="56"/>
        <end position="77"/>
    </location>
</feature>
<comment type="caution">
    <text evidence="2">The sequence shown here is derived from an EMBL/GenBank/DDBJ whole genome shotgun (WGS) entry which is preliminary data.</text>
</comment>
<evidence type="ECO:0000313" key="4">
    <source>
        <dbReference type="Proteomes" id="UP000030856"/>
    </source>
</evidence>
<dbReference type="Proteomes" id="UP000190962">
    <property type="component" value="Unassembled WGS sequence"/>
</dbReference>
<keyword evidence="1" id="KW-0812">Transmembrane</keyword>
<dbReference type="STRING" id="2340.JV46_27790"/>
<feature type="transmembrane region" description="Helical" evidence="1">
    <location>
        <begin position="84"/>
        <end position="105"/>
    </location>
</feature>
<evidence type="ECO:0000256" key="1">
    <source>
        <dbReference type="SAM" id="Phobius"/>
    </source>
</evidence>
<evidence type="ECO:0008006" key="6">
    <source>
        <dbReference type="Google" id="ProtNLM"/>
    </source>
</evidence>
<gene>
    <name evidence="3" type="ORF">BOV88_06650</name>
    <name evidence="2" type="ORF">JV46_27790</name>
</gene>
<dbReference type="EMBL" id="JRAA01000003">
    <property type="protein sequence ID" value="KHF24378.1"/>
    <property type="molecule type" value="Genomic_DNA"/>
</dbReference>
<dbReference type="Proteomes" id="UP000030856">
    <property type="component" value="Unassembled WGS sequence"/>
</dbReference>